<dbReference type="Proteomes" id="UP000252415">
    <property type="component" value="Unassembled WGS sequence"/>
</dbReference>
<feature type="transmembrane region" description="Helical" evidence="1">
    <location>
        <begin position="92"/>
        <end position="111"/>
    </location>
</feature>
<accession>A0A368W9K5</accession>
<feature type="transmembrane region" description="Helical" evidence="1">
    <location>
        <begin position="149"/>
        <end position="170"/>
    </location>
</feature>
<evidence type="ECO:0000313" key="3">
    <source>
        <dbReference type="Proteomes" id="UP000252415"/>
    </source>
</evidence>
<gene>
    <name evidence="2" type="ORF">DFP97_102325</name>
</gene>
<name>A0A368W9K5_9BACL</name>
<sequence>MICVNPGYMSLLIMIMMLILIATGWKPYLAPDISRRTMVLVGILIIAIMPFSIWWTPLPEYTQIKLHVSVCLLLLASLLTFKGSEDWSYKGYLALCALMIAVIWGCVRKIYSFDPVFYWIDPLWDAPITAGLLCGAFTAQTKHQLSMIIWGAVLGETLNTVLQAGTYAVFIGSLSWWDSFWIAVATARLFSLILKAIRRGLSKLSVVLWHMKGGRSS</sequence>
<comment type="caution">
    <text evidence="2">The sequence shown here is derived from an EMBL/GenBank/DDBJ whole genome shotgun (WGS) entry which is preliminary data.</text>
</comment>
<feature type="transmembrane region" description="Helical" evidence="1">
    <location>
        <begin position="61"/>
        <end position="80"/>
    </location>
</feature>
<protein>
    <submittedName>
        <fullName evidence="2">Uncharacterized protein</fullName>
    </submittedName>
</protein>
<feature type="transmembrane region" description="Helical" evidence="1">
    <location>
        <begin position="6"/>
        <end position="25"/>
    </location>
</feature>
<dbReference type="InterPro" id="IPR014617">
    <property type="entry name" value="YphA_Bacsu"/>
</dbReference>
<feature type="transmembrane region" description="Helical" evidence="1">
    <location>
        <begin position="37"/>
        <end position="55"/>
    </location>
</feature>
<dbReference type="Pfam" id="PF24124">
    <property type="entry name" value="YphA"/>
    <property type="match status" value="1"/>
</dbReference>
<keyword evidence="1" id="KW-0472">Membrane</keyword>
<dbReference type="OrthoDB" id="2660843at2"/>
<keyword evidence="1" id="KW-0812">Transmembrane</keyword>
<dbReference type="AlphaFoldDB" id="A0A368W9K5"/>
<evidence type="ECO:0000313" key="2">
    <source>
        <dbReference type="EMBL" id="RCW51131.1"/>
    </source>
</evidence>
<evidence type="ECO:0000256" key="1">
    <source>
        <dbReference type="SAM" id="Phobius"/>
    </source>
</evidence>
<dbReference type="RefSeq" id="WP_114378626.1">
    <property type="nucleotide sequence ID" value="NZ_QPJD01000002.1"/>
</dbReference>
<reference evidence="2 3" key="1">
    <citation type="submission" date="2018-07" db="EMBL/GenBank/DDBJ databases">
        <title>Genomic Encyclopedia of Type Strains, Phase III (KMG-III): the genomes of soil and plant-associated and newly described type strains.</title>
        <authorList>
            <person name="Whitman W."/>
        </authorList>
    </citation>
    <scope>NUCLEOTIDE SEQUENCE [LARGE SCALE GENOMIC DNA]</scope>
    <source>
        <strain evidence="2 3">CECT 7506</strain>
    </source>
</reference>
<dbReference type="EMBL" id="QPJD01000002">
    <property type="protein sequence ID" value="RCW51131.1"/>
    <property type="molecule type" value="Genomic_DNA"/>
</dbReference>
<feature type="transmembrane region" description="Helical" evidence="1">
    <location>
        <begin position="176"/>
        <end position="194"/>
    </location>
</feature>
<proteinExistence type="predicted"/>
<keyword evidence="1" id="KW-1133">Transmembrane helix</keyword>
<keyword evidence="3" id="KW-1185">Reference proteome</keyword>
<organism evidence="2 3">
    <name type="scientific">Paenibacillus prosopidis</name>
    <dbReference type="NCBI Taxonomy" id="630520"/>
    <lineage>
        <taxon>Bacteria</taxon>
        <taxon>Bacillati</taxon>
        <taxon>Bacillota</taxon>
        <taxon>Bacilli</taxon>
        <taxon>Bacillales</taxon>
        <taxon>Paenibacillaceae</taxon>
        <taxon>Paenibacillus</taxon>
    </lineage>
</organism>